<dbReference type="InterPro" id="IPR013974">
    <property type="entry name" value="SAF"/>
</dbReference>
<dbReference type="InterPro" id="IPR006190">
    <property type="entry name" value="SAF_AFP_Neu5Ac"/>
</dbReference>
<dbReference type="CDD" id="cd11615">
    <property type="entry name" value="SAF_NeuB_like"/>
    <property type="match status" value="1"/>
</dbReference>
<comment type="caution">
    <text evidence="2">The sequence shown here is derived from an EMBL/GenBank/DDBJ whole genome shotgun (WGS) entry which is preliminary data.</text>
</comment>
<organism evidence="2 3">
    <name type="scientific">Halomonas pelophila</name>
    <dbReference type="NCBI Taxonomy" id="3151122"/>
    <lineage>
        <taxon>Bacteria</taxon>
        <taxon>Pseudomonadati</taxon>
        <taxon>Pseudomonadota</taxon>
        <taxon>Gammaproteobacteria</taxon>
        <taxon>Oceanospirillales</taxon>
        <taxon>Halomonadaceae</taxon>
        <taxon>Halomonas</taxon>
    </lineage>
</organism>
<evidence type="ECO:0000259" key="1">
    <source>
        <dbReference type="PROSITE" id="PS50844"/>
    </source>
</evidence>
<dbReference type="GO" id="GO:0050462">
    <property type="term" value="F:N-acetylneuraminate synthase activity"/>
    <property type="evidence" value="ECO:0007669"/>
    <property type="project" value="UniProtKB-EC"/>
</dbReference>
<gene>
    <name evidence="2" type="primary">neuB</name>
    <name evidence="2" type="ORF">ABE957_17770</name>
</gene>
<dbReference type="EMBL" id="JBEGCI010000024">
    <property type="protein sequence ID" value="MEQ6890523.1"/>
    <property type="molecule type" value="Genomic_DNA"/>
</dbReference>
<feature type="domain" description="AFP-like" evidence="1">
    <location>
        <begin position="282"/>
        <end position="338"/>
    </location>
</feature>
<keyword evidence="3" id="KW-1185">Reference proteome</keyword>
<dbReference type="InterPro" id="IPR013132">
    <property type="entry name" value="PseI/NeuA/B-like_N"/>
</dbReference>
<dbReference type="Pfam" id="PF08666">
    <property type="entry name" value="SAF"/>
    <property type="match status" value="1"/>
</dbReference>
<dbReference type="SMART" id="SM00858">
    <property type="entry name" value="SAF"/>
    <property type="match status" value="1"/>
</dbReference>
<keyword evidence="2" id="KW-0808">Transferase</keyword>
<evidence type="ECO:0000313" key="2">
    <source>
        <dbReference type="EMBL" id="MEQ6890523.1"/>
    </source>
</evidence>
<dbReference type="InterPro" id="IPR013785">
    <property type="entry name" value="Aldolase_TIM"/>
</dbReference>
<evidence type="ECO:0000313" key="3">
    <source>
        <dbReference type="Proteomes" id="UP001472978"/>
    </source>
</evidence>
<dbReference type="RefSeq" id="WP_349760005.1">
    <property type="nucleotide sequence ID" value="NZ_JBEGCI010000024.1"/>
</dbReference>
<proteinExistence type="predicted"/>
<dbReference type="InterPro" id="IPR057736">
    <property type="entry name" value="SAF_PseI/NeuA/NeuB"/>
</dbReference>
<dbReference type="Gene3D" id="3.90.1210.10">
    <property type="entry name" value="Antifreeze-like/N-acetylneuraminic acid synthase C-terminal domain"/>
    <property type="match status" value="1"/>
</dbReference>
<dbReference type="PANTHER" id="PTHR42966:SF1">
    <property type="entry name" value="SIALIC ACID SYNTHASE"/>
    <property type="match status" value="1"/>
</dbReference>
<dbReference type="SUPFAM" id="SSF51269">
    <property type="entry name" value="AFP III-like domain"/>
    <property type="match status" value="1"/>
</dbReference>
<protein>
    <submittedName>
        <fullName evidence="2">N-acetylneuraminate synthase</fullName>
        <ecNumber evidence="2">2.5.1.56</ecNumber>
    </submittedName>
</protein>
<dbReference type="InterPro" id="IPR051690">
    <property type="entry name" value="PseI-like"/>
</dbReference>
<dbReference type="Gene3D" id="3.20.20.70">
    <property type="entry name" value="Aldolase class I"/>
    <property type="match status" value="1"/>
</dbReference>
<dbReference type="PANTHER" id="PTHR42966">
    <property type="entry name" value="N-ACETYLNEURAMINATE SYNTHASE"/>
    <property type="match status" value="1"/>
</dbReference>
<accession>A0ABV1N9V5</accession>
<dbReference type="Pfam" id="PF03102">
    <property type="entry name" value="NeuB"/>
    <property type="match status" value="1"/>
</dbReference>
<sequence>MNTASAFIIAEAGVNHNGDLSMALELVDAAKDSGADAVKFQSFKADRLVTRQASKAAYQKQSVPGDDSQYSMLKSLEMSEEDLRRLQAHCRKRHIEFLASPFDEDSAILLDDMAMRLFKIPSGEITNRPLLQCIGSFGKPVILSTGMCHLAEVESALSILEGAGAGEITILHCVTEYPAPLDQINLSAMVTLARAFGKEIGYSDHTVGIEIPVAAVAMGAKVIEKHFTLDTRLPGPDHSASLAPADFRRMVQAIRNVELAIGDGIKKPVPCEIANIGSVRKSIVAASMIPEGEVITARHIILKRPGSGIPPMFLEAIIGRRASRDIETDQLIEWCDLS</sequence>
<dbReference type="SUPFAM" id="SSF51569">
    <property type="entry name" value="Aldolase"/>
    <property type="match status" value="1"/>
</dbReference>
<dbReference type="EC" id="2.5.1.56" evidence="2"/>
<dbReference type="Proteomes" id="UP001472978">
    <property type="component" value="Unassembled WGS sequence"/>
</dbReference>
<dbReference type="NCBIfam" id="TIGR03569">
    <property type="entry name" value="NeuB_NnaB"/>
    <property type="match status" value="1"/>
</dbReference>
<dbReference type="InterPro" id="IPR036732">
    <property type="entry name" value="AFP_Neu5c_C_sf"/>
</dbReference>
<name>A0ABV1N9V5_9GAMM</name>
<reference evidence="2 3" key="1">
    <citation type="submission" date="2024-05" db="EMBL/GenBank/DDBJ databases">
        <title>Halomonas sp. CS7 16S ribosomal RNA gene Genome sequencing and assembly.</title>
        <authorList>
            <person name="Yook S."/>
        </authorList>
    </citation>
    <scope>NUCLEOTIDE SEQUENCE [LARGE SCALE GENOMIC DNA]</scope>
    <source>
        <strain evidence="2 3">CS7</strain>
    </source>
</reference>
<dbReference type="InterPro" id="IPR020007">
    <property type="entry name" value="NeuB/NeuA"/>
</dbReference>
<dbReference type="PROSITE" id="PS50844">
    <property type="entry name" value="AFP_LIKE"/>
    <property type="match status" value="1"/>
</dbReference>